<dbReference type="RefSeq" id="WP_350411998.1">
    <property type="nucleotide sequence ID" value="NZ_JBEOKT010000006.1"/>
</dbReference>
<evidence type="ECO:0000313" key="4">
    <source>
        <dbReference type="EMBL" id="MER2997594.1"/>
    </source>
</evidence>
<evidence type="ECO:0000256" key="2">
    <source>
        <dbReference type="ARBA" id="ARBA00022448"/>
    </source>
</evidence>
<keyword evidence="2" id="KW-0813">Transport</keyword>
<gene>
    <name evidence="4" type="ORF">ABS362_08545</name>
</gene>
<dbReference type="InterPro" id="IPR023614">
    <property type="entry name" value="Porin_dom_sf"/>
</dbReference>
<keyword evidence="5" id="KW-1185">Reference proteome</keyword>
<dbReference type="Proteomes" id="UP001476807">
    <property type="component" value="Unassembled WGS sequence"/>
</dbReference>
<organism evidence="4 5">
    <name type="scientific">Pontibacter populi</name>
    <dbReference type="NCBI Taxonomy" id="890055"/>
    <lineage>
        <taxon>Bacteria</taxon>
        <taxon>Pseudomonadati</taxon>
        <taxon>Bacteroidota</taxon>
        <taxon>Cytophagia</taxon>
        <taxon>Cytophagales</taxon>
        <taxon>Hymenobacteraceae</taxon>
        <taxon>Pontibacter</taxon>
    </lineage>
</organism>
<keyword evidence="3" id="KW-0732">Signal</keyword>
<accession>A0ABV1RTA1</accession>
<dbReference type="Pfam" id="PF03573">
    <property type="entry name" value="OprD"/>
    <property type="match status" value="1"/>
</dbReference>
<comment type="caution">
    <text evidence="4">The sequence shown here is derived from an EMBL/GenBank/DDBJ whole genome shotgun (WGS) entry which is preliminary data.</text>
</comment>
<name>A0ABV1RTA1_9BACT</name>
<dbReference type="EMBL" id="JBEOKT010000006">
    <property type="protein sequence ID" value="MER2997594.1"/>
    <property type="molecule type" value="Genomic_DNA"/>
</dbReference>
<sequence length="499" mass="55769">MIPIGGPKMRNYTIALAIVAVILLAKAGIVKAQQPGSPDTIDQATTILQQDTIKAGQQQVAVNAAQHKTIKSFLKSGKFTGHARSFFMYTDNTDDYPDYHALALGAGLYYESPQLYGFQVGVGGFFVSNVWSSNLGTDPATKLNSRYEIGLFDLLDPNDKQDLGRMESLFLRYNYRKSKVTLGRQKVNSPFLNPQDGRMRPTLVSALWLEINELEKVRFQGGWVYGIGPRSTQDWFSVEESIGSLPAGRSAYGGPSQFVGNIKSAGMAVGNVAYEPSKVFKTSLWHYFAENLFNFTFAQSDVSLPLSQNDENAIVLGLQAGYQAVHGDGGNKDPLKAYMAPGAEIWLYSGRLGYKTSLFTTSLNYTRIGDGDRWLFPREWGIETFYTFMPRERLEGTADTRMVALITDINLNKQWKARVGYGLAELPDVKNVAQNKYAMPSYSQLQLMTNYSFAGMLDGLDLQALYIYKGERGNTYDTPNFIVNKVDMSHYTFVMNYRF</sequence>
<evidence type="ECO:0000313" key="5">
    <source>
        <dbReference type="Proteomes" id="UP001476807"/>
    </source>
</evidence>
<dbReference type="InterPro" id="IPR005318">
    <property type="entry name" value="OM_porin_bac"/>
</dbReference>
<protein>
    <submittedName>
        <fullName evidence="4">OprD family outer membrane porin</fullName>
    </submittedName>
</protein>
<comment type="similarity">
    <text evidence="1">Belongs to the outer membrane porin (Opr) (TC 1.B.25) family.</text>
</comment>
<reference evidence="4 5" key="1">
    <citation type="submission" date="2024-06" db="EMBL/GenBank/DDBJ databases">
        <title>Pontibacter populi HYL7-15.</title>
        <authorList>
            <person name="Kim M.K."/>
        </authorList>
    </citation>
    <scope>NUCLEOTIDE SEQUENCE [LARGE SCALE GENOMIC DNA]</scope>
    <source>
        <strain evidence="4 5">HYL7-15</strain>
    </source>
</reference>
<proteinExistence type="inferred from homology"/>
<evidence type="ECO:0000256" key="3">
    <source>
        <dbReference type="ARBA" id="ARBA00022729"/>
    </source>
</evidence>
<dbReference type="Gene3D" id="2.40.160.10">
    <property type="entry name" value="Porin"/>
    <property type="match status" value="1"/>
</dbReference>
<evidence type="ECO:0000256" key="1">
    <source>
        <dbReference type="ARBA" id="ARBA00009075"/>
    </source>
</evidence>